<name>A0ABZ2N7H0_9BACI</name>
<proteinExistence type="predicted"/>
<evidence type="ECO:0000313" key="2">
    <source>
        <dbReference type="Proteomes" id="UP001387364"/>
    </source>
</evidence>
<reference evidence="1 2" key="1">
    <citation type="submission" date="2024-02" db="EMBL/GenBank/DDBJ databases">
        <title>Seven novel Bacillus-like species.</title>
        <authorList>
            <person name="Liu G."/>
        </authorList>
    </citation>
    <scope>NUCLEOTIDE SEQUENCE [LARGE SCALE GENOMIC DNA]</scope>
    <source>
        <strain evidence="1 2">FJAT-52991</strain>
    </source>
</reference>
<dbReference type="Proteomes" id="UP001387364">
    <property type="component" value="Chromosome"/>
</dbReference>
<dbReference type="RefSeq" id="WP_338752908.1">
    <property type="nucleotide sequence ID" value="NZ_CP147404.1"/>
</dbReference>
<accession>A0ABZ2N7H0</accession>
<sequence>MDNPKEIRRKYNQKWGFGMAPLKSKMEYEYKKAVYSVYKILTGIVSANEMDLDDISKLKGLINRCLRQDQWDWFTVYAKFGEPNPQILKSIPHFLTKLRRAVKK</sequence>
<protein>
    <submittedName>
        <fullName evidence="1">Uncharacterized protein</fullName>
    </submittedName>
</protein>
<gene>
    <name evidence="1" type="ORF">WDJ61_02490</name>
</gene>
<keyword evidence="2" id="KW-1185">Reference proteome</keyword>
<dbReference type="EMBL" id="CP147404">
    <property type="protein sequence ID" value="WXB93542.1"/>
    <property type="molecule type" value="Genomic_DNA"/>
</dbReference>
<evidence type="ECO:0000313" key="1">
    <source>
        <dbReference type="EMBL" id="WXB93542.1"/>
    </source>
</evidence>
<organism evidence="1 2">
    <name type="scientific">Bacillus kandeliae</name>
    <dbReference type="NCBI Taxonomy" id="3129297"/>
    <lineage>
        <taxon>Bacteria</taxon>
        <taxon>Bacillati</taxon>
        <taxon>Bacillota</taxon>
        <taxon>Bacilli</taxon>
        <taxon>Bacillales</taxon>
        <taxon>Bacillaceae</taxon>
        <taxon>Bacillus</taxon>
    </lineage>
</organism>